<dbReference type="InterPro" id="IPR032675">
    <property type="entry name" value="LRR_dom_sf"/>
</dbReference>
<evidence type="ECO:0000256" key="2">
    <source>
        <dbReference type="ARBA" id="ARBA00022737"/>
    </source>
</evidence>
<protein>
    <submittedName>
        <fullName evidence="3">Uncharacterized protein</fullName>
    </submittedName>
</protein>
<dbReference type="Gene3D" id="3.80.10.10">
    <property type="entry name" value="Ribonuclease Inhibitor"/>
    <property type="match status" value="1"/>
</dbReference>
<dbReference type="InterPro" id="IPR050216">
    <property type="entry name" value="LRR_domain-containing"/>
</dbReference>
<dbReference type="GO" id="GO:0005737">
    <property type="term" value="C:cytoplasm"/>
    <property type="evidence" value="ECO:0007669"/>
    <property type="project" value="TreeGrafter"/>
</dbReference>
<keyword evidence="1" id="KW-0433">Leucine-rich repeat</keyword>
<dbReference type="PANTHER" id="PTHR48051:SF1">
    <property type="entry name" value="RAS SUPPRESSOR PROTEIN 1"/>
    <property type="match status" value="1"/>
</dbReference>
<evidence type="ECO:0000256" key="1">
    <source>
        <dbReference type="ARBA" id="ARBA00022614"/>
    </source>
</evidence>
<dbReference type="Pfam" id="PF00560">
    <property type="entry name" value="LRR_1"/>
    <property type="match status" value="1"/>
</dbReference>
<organism evidence="3">
    <name type="scientific">Alexandrium catenella</name>
    <name type="common">Red tide dinoflagellate</name>
    <name type="synonym">Gonyaulax catenella</name>
    <dbReference type="NCBI Taxonomy" id="2925"/>
    <lineage>
        <taxon>Eukaryota</taxon>
        <taxon>Sar</taxon>
        <taxon>Alveolata</taxon>
        <taxon>Dinophyceae</taxon>
        <taxon>Gonyaulacales</taxon>
        <taxon>Pyrocystaceae</taxon>
        <taxon>Alexandrium</taxon>
    </lineage>
</organism>
<proteinExistence type="predicted"/>
<dbReference type="AlphaFoldDB" id="A0A7S1SBI2"/>
<dbReference type="InterPro" id="IPR001611">
    <property type="entry name" value="Leu-rich_rpt"/>
</dbReference>
<accession>A0A7S1SBI2</accession>
<keyword evidence="2" id="KW-0677">Repeat</keyword>
<dbReference type="PANTHER" id="PTHR48051">
    <property type="match status" value="1"/>
</dbReference>
<gene>
    <name evidence="3" type="ORF">ACAT0790_LOCUS66821</name>
</gene>
<dbReference type="SUPFAM" id="SSF52047">
    <property type="entry name" value="RNI-like"/>
    <property type="match status" value="1"/>
</dbReference>
<sequence length="305" mass="32003">MGCCSSRSGSWQLLTAGSDLDGAQRTSLLLWLRGGGGQPGPKVDFESLTRLDLSEHFVLSCDFVNSDGEEVEEELFDRKAFGAFVREVLPRLTGIMDLSLSSNELFAREESIQTVASFVSALKAGPLDGCHSLNISGNSLGSAPPECARAFLEGLPSGLLHLDVSENRLHLFGTGASVAAGLWESLCKARSGLAFLSLARNNLCRLSPARKPAEAAEGDAEGSSWEVLGAALELLPSLTSLDLSENELDGAPAASLAKAVLPRLLSLRQLNLTGNGPRDGSAGALGQEAQGLVRAAVPRACEVLF</sequence>
<reference evidence="3" key="1">
    <citation type="submission" date="2021-01" db="EMBL/GenBank/DDBJ databases">
        <authorList>
            <person name="Corre E."/>
            <person name="Pelletier E."/>
            <person name="Niang G."/>
            <person name="Scheremetjew M."/>
            <person name="Finn R."/>
            <person name="Kale V."/>
            <person name="Holt S."/>
            <person name="Cochrane G."/>
            <person name="Meng A."/>
            <person name="Brown T."/>
            <person name="Cohen L."/>
        </authorList>
    </citation>
    <scope>NUCLEOTIDE SEQUENCE</scope>
    <source>
        <strain evidence="3">OF101</strain>
    </source>
</reference>
<dbReference type="EMBL" id="HBGE01112087">
    <property type="protein sequence ID" value="CAD9190047.1"/>
    <property type="molecule type" value="Transcribed_RNA"/>
</dbReference>
<name>A0A7S1SBI2_ALECA</name>
<evidence type="ECO:0000313" key="3">
    <source>
        <dbReference type="EMBL" id="CAD9190047.1"/>
    </source>
</evidence>